<evidence type="ECO:0000313" key="2">
    <source>
        <dbReference type="Proteomes" id="UP000189632"/>
    </source>
</evidence>
<dbReference type="InterPro" id="IPR021335">
    <property type="entry name" value="DUF2948"/>
</dbReference>
<dbReference type="STRING" id="1686310.BBC0244_020680"/>
<dbReference type="OrthoDB" id="9806367at2"/>
<dbReference type="Proteomes" id="UP000189632">
    <property type="component" value="Chromosome"/>
</dbReference>
<keyword evidence="2" id="KW-1185">Reference proteome</keyword>
<dbReference type="AlphaFoldDB" id="A0A1U9MKQ4"/>
<gene>
    <name evidence="1" type="ORF">BBC0122_022090</name>
</gene>
<evidence type="ECO:0008006" key="3">
    <source>
        <dbReference type="Google" id="ProtNLM"/>
    </source>
</evidence>
<reference evidence="1 2" key="1">
    <citation type="submission" date="2016-11" db="EMBL/GenBank/DDBJ databases">
        <title>Comparative genomics of Bartonella apis.</title>
        <authorList>
            <person name="Engel P."/>
        </authorList>
    </citation>
    <scope>NUCLEOTIDE SEQUENCE [LARGE SCALE GENOMIC DNA]</scope>
    <source>
        <strain evidence="1 2">BBC0122</strain>
    </source>
</reference>
<dbReference type="Pfam" id="PF11164">
    <property type="entry name" value="DUF2948"/>
    <property type="match status" value="1"/>
</dbReference>
<sequence length="147" mass="16697">MPLLKLIAMDDEDLEVLSAHLQDAVVKVGDLDWRSNEKRFIAALNRFAWEEQMKGGFFSRAKTGERHRTALRFDRVLSVKSRGFNRDKKDNVLSLLTMQFQPTLPPAGIVTLIFSGEAAIRLEVECIEAQLTDLGPVWQAKANPHHR</sequence>
<protein>
    <recommendedName>
        <fullName evidence="3">DUF2948 family protein</fullName>
    </recommendedName>
</protein>
<proteinExistence type="predicted"/>
<name>A0A1U9MKQ4_9HYPH</name>
<dbReference type="EMBL" id="CP015625">
    <property type="protein sequence ID" value="AQT48282.1"/>
    <property type="molecule type" value="Genomic_DNA"/>
</dbReference>
<accession>A0A1U9MKQ4</accession>
<organism evidence="1 2">
    <name type="scientific">Bartonella choladocola</name>
    <dbReference type="NCBI Taxonomy" id="2750995"/>
    <lineage>
        <taxon>Bacteria</taxon>
        <taxon>Pseudomonadati</taxon>
        <taxon>Pseudomonadota</taxon>
        <taxon>Alphaproteobacteria</taxon>
        <taxon>Hyphomicrobiales</taxon>
        <taxon>Bartonellaceae</taxon>
        <taxon>Bartonella</taxon>
    </lineage>
</organism>
<dbReference type="RefSeq" id="WP_077993911.1">
    <property type="nucleotide sequence ID" value="NZ_CAXUOT020000001.1"/>
</dbReference>
<dbReference type="KEGG" id="bapi:BBC0122_022090"/>
<evidence type="ECO:0000313" key="1">
    <source>
        <dbReference type="EMBL" id="AQT48282.1"/>
    </source>
</evidence>